<feature type="chain" id="PRO_5016272360" description="Glycoside hydrolase family 92 protein" evidence="2">
    <location>
        <begin position="29"/>
        <end position="1090"/>
    </location>
</feature>
<feature type="region of interest" description="Disordered" evidence="1">
    <location>
        <begin position="189"/>
        <end position="288"/>
    </location>
</feature>
<dbReference type="GO" id="GO:0000224">
    <property type="term" value="F:peptide-N4-(N-acetyl-beta-glucosaminyl)asparagine amidase activity"/>
    <property type="evidence" value="ECO:0007669"/>
    <property type="project" value="TreeGrafter"/>
</dbReference>
<dbReference type="GO" id="GO:0030246">
    <property type="term" value="F:carbohydrate binding"/>
    <property type="evidence" value="ECO:0007669"/>
    <property type="project" value="InterPro"/>
</dbReference>
<dbReference type="InterPro" id="IPR041371">
    <property type="entry name" value="GH92_N"/>
</dbReference>
<evidence type="ECO:0000313" key="6">
    <source>
        <dbReference type="Proteomes" id="UP000245783"/>
    </source>
</evidence>
<dbReference type="InterPro" id="IPR008928">
    <property type="entry name" value="6-hairpin_glycosidase_sf"/>
</dbReference>
<evidence type="ECO:0000259" key="3">
    <source>
        <dbReference type="Pfam" id="PF07971"/>
    </source>
</evidence>
<feature type="compositionally biased region" description="Polar residues" evidence="1">
    <location>
        <begin position="213"/>
        <end position="229"/>
    </location>
</feature>
<dbReference type="Pfam" id="PF07971">
    <property type="entry name" value="Glyco_hydro_92"/>
    <property type="match status" value="1"/>
</dbReference>
<dbReference type="EMBL" id="KZ819354">
    <property type="protein sequence ID" value="PWN45700.1"/>
    <property type="molecule type" value="Genomic_DNA"/>
</dbReference>
<accession>A0A316W709</accession>
<sequence length="1090" mass="119724">MRRSFEMKTKALLLSIALLALLRRDALQAEAKSKGFEKLVSRSLPHERAARAQQLEFAKRDDGAPVSSESVLQRGAMSRSNASPLVDRRVSESTNGPFHAVERKSLASDSIIYQREQAEELFSERRENEDEVVLRATSDEEESLFDAKWLPRVDSVDRVTLEARVADGFQELTHRLESGLFDEHVHKRAETGADQKKPSLLSQEEDEGYSLVDKNTAQSGTSPTKSQAKPNDGSAESGESVSPNAEPAKPTNEKARPDTGKQSGKGAQVGQATTSENAVPEGANGQPIDLTKLVNPFIGTGNITYGNVFPGASVPFGMAKLGIDLETYAPAGYNGNLDAPVRGVSVLHDSGTGSSSGSFGQSESMAVFCETFATCPKTLDERMRKRVKGKDVAHPGYFSSQLVDGVVIEVTSTRRAGLQRWTFPKDKVAQAGYKKPTIVYDWTNDLPGTFRGGQMDFNYEQGRVMMNGSWGSSFGVSGATWNGYFCYDYLNEGKQTLAKAGIWAGDRFGQSVVTEGLKHAQQVRSEIGGQPIQAGALVSWEKTPTDQNGNPQVLVRVGASYVSAQQACRNAEEEIPRFDFEAVASASKASWNEKLNRVIVKTNNKDLAQMFYSSLYRSFVSPNNATLEGQGKYLNTQAPYFDGLYCLWDSSRTAFPYLGFHSPRDYAQVVETITDGWRKDGFIPECRANNVPGLTQGGSDGTLVSADFLVKYAKHAKDLGVNVEDMYAALHNDAYSTPAEWNSGGRQINVYTQYGYIPFAVFDAVSTGRQTRECSRTLEYAVNDFAIRNVAKLTNHGDVAKDLEKRAYFYKNCFNPDLESMGFKNFVAKRRIDGSFPKSDPTDCSPLDTNETHACSLQQNNIFGVYESSSWEYSLYAPHDFAGLIKLLANGNNEAFIKRVDKFFDAGLYLAGNEPSFQTPIIYHYANRPDLSIDRVRQVVFENFNTGNDGIPGNDDNAAMATLLMFHLSGLYPIPGTREFLVLSPFLESILFKNELLGDALITVDGFDPTSLKKKIPQGSRAYVESVTIDGKVQSSRCKIMFQDIFPERGDGKTTNIVIKVTADRAAANNCGKNASDLPSSLSTGGFDKL</sequence>
<evidence type="ECO:0000256" key="1">
    <source>
        <dbReference type="SAM" id="MobiDB-lite"/>
    </source>
</evidence>
<dbReference type="STRING" id="1522189.A0A316W709"/>
<dbReference type="InterPro" id="IPR012939">
    <property type="entry name" value="Glyco_hydro_92"/>
</dbReference>
<dbReference type="GO" id="GO:0005634">
    <property type="term" value="C:nucleus"/>
    <property type="evidence" value="ECO:0007669"/>
    <property type="project" value="TreeGrafter"/>
</dbReference>
<protein>
    <recommendedName>
        <fullName evidence="7">Glycoside hydrolase family 92 protein</fullName>
    </recommendedName>
</protein>
<evidence type="ECO:0000259" key="4">
    <source>
        <dbReference type="Pfam" id="PF17678"/>
    </source>
</evidence>
<keyword evidence="2" id="KW-0732">Signal</keyword>
<feature type="signal peptide" evidence="2">
    <location>
        <begin position="1"/>
        <end position="28"/>
    </location>
</feature>
<dbReference type="Gene3D" id="3.30.2080.10">
    <property type="entry name" value="GH92 mannosidase domain"/>
    <property type="match status" value="1"/>
</dbReference>
<dbReference type="SUPFAM" id="SSF48208">
    <property type="entry name" value="Six-hairpin glycosidases"/>
    <property type="match status" value="1"/>
</dbReference>
<evidence type="ECO:0000313" key="5">
    <source>
        <dbReference type="EMBL" id="PWN45700.1"/>
    </source>
</evidence>
<proteinExistence type="predicted"/>
<name>A0A316W709_9BASI</name>
<gene>
    <name evidence="5" type="ORF">IE81DRAFT_166466</name>
</gene>
<reference evidence="5 6" key="1">
    <citation type="journal article" date="2018" name="Mol. Biol. Evol.">
        <title>Broad Genomic Sampling Reveals a Smut Pathogenic Ancestry of the Fungal Clade Ustilaginomycotina.</title>
        <authorList>
            <person name="Kijpornyongpan T."/>
            <person name="Mondo S.J."/>
            <person name="Barry K."/>
            <person name="Sandor L."/>
            <person name="Lee J."/>
            <person name="Lipzen A."/>
            <person name="Pangilinan J."/>
            <person name="LaButti K."/>
            <person name="Hainaut M."/>
            <person name="Henrissat B."/>
            <person name="Grigoriev I.V."/>
            <person name="Spatafora J.W."/>
            <person name="Aime M.C."/>
        </authorList>
    </citation>
    <scope>NUCLEOTIDE SEQUENCE [LARGE SCALE GENOMIC DNA]</scope>
    <source>
        <strain evidence="5 6">MCA 4658</strain>
    </source>
</reference>
<feature type="domain" description="Glycosyl hydrolase family 92" evidence="3">
    <location>
        <begin position="566"/>
        <end position="1043"/>
    </location>
</feature>
<dbReference type="InterPro" id="IPR050883">
    <property type="entry name" value="PNGase"/>
</dbReference>
<keyword evidence="6" id="KW-1185">Reference proteome</keyword>
<dbReference type="GeneID" id="37032447"/>
<dbReference type="AlphaFoldDB" id="A0A316W709"/>
<dbReference type="PANTHER" id="PTHR12143">
    <property type="entry name" value="PEPTIDE N-GLYCANASE PNGASE -RELATED"/>
    <property type="match status" value="1"/>
</dbReference>
<dbReference type="Gene3D" id="1.20.1610.10">
    <property type="entry name" value="alpha-1,2-mannosidases domains"/>
    <property type="match status" value="1"/>
</dbReference>
<evidence type="ECO:0000256" key="2">
    <source>
        <dbReference type="SAM" id="SignalP"/>
    </source>
</evidence>
<organism evidence="5 6">
    <name type="scientific">Ceraceosorus guamensis</name>
    <dbReference type="NCBI Taxonomy" id="1522189"/>
    <lineage>
        <taxon>Eukaryota</taxon>
        <taxon>Fungi</taxon>
        <taxon>Dikarya</taxon>
        <taxon>Basidiomycota</taxon>
        <taxon>Ustilaginomycotina</taxon>
        <taxon>Exobasidiomycetes</taxon>
        <taxon>Ceraceosorales</taxon>
        <taxon>Ceraceosoraceae</taxon>
        <taxon>Ceraceosorus</taxon>
    </lineage>
</organism>
<dbReference type="PANTHER" id="PTHR12143:SF25">
    <property type="entry name" value="FAMILY PROTEIN, PUTATIVE (AFU_ORTHOLOGUE AFUA_1G10790)-RELATED"/>
    <property type="match status" value="1"/>
</dbReference>
<dbReference type="GO" id="GO:0005829">
    <property type="term" value="C:cytosol"/>
    <property type="evidence" value="ECO:0007669"/>
    <property type="project" value="TreeGrafter"/>
</dbReference>
<dbReference type="OrthoDB" id="449263at2759"/>
<dbReference type="GO" id="GO:0005975">
    <property type="term" value="P:carbohydrate metabolic process"/>
    <property type="evidence" value="ECO:0007669"/>
    <property type="project" value="InterPro"/>
</dbReference>
<dbReference type="RefSeq" id="XP_025372860.1">
    <property type="nucleotide sequence ID" value="XM_025510577.1"/>
</dbReference>
<feature type="region of interest" description="Disordered" evidence="1">
    <location>
        <begin position="57"/>
        <end position="94"/>
    </location>
</feature>
<dbReference type="InterPro" id="IPR014718">
    <property type="entry name" value="GH-type_carb-bd"/>
</dbReference>
<dbReference type="Proteomes" id="UP000245783">
    <property type="component" value="Unassembled WGS sequence"/>
</dbReference>
<feature type="domain" description="Glycosyl hydrolase family 92 N-terminal" evidence="4">
    <location>
        <begin position="293"/>
        <end position="560"/>
    </location>
</feature>
<evidence type="ECO:0008006" key="7">
    <source>
        <dbReference type="Google" id="ProtNLM"/>
    </source>
</evidence>
<dbReference type="InParanoid" id="A0A316W709"/>
<dbReference type="Gene3D" id="2.70.98.10">
    <property type="match status" value="1"/>
</dbReference>
<dbReference type="GO" id="GO:0006516">
    <property type="term" value="P:glycoprotein catabolic process"/>
    <property type="evidence" value="ECO:0007669"/>
    <property type="project" value="TreeGrafter"/>
</dbReference>
<dbReference type="Gene3D" id="1.20.1050.60">
    <property type="entry name" value="alpha-1,2-mannosidase"/>
    <property type="match status" value="1"/>
</dbReference>
<dbReference type="Pfam" id="PF17678">
    <property type="entry name" value="Glyco_hydro_92N"/>
    <property type="match status" value="1"/>
</dbReference>